<organism evidence="8">
    <name type="scientific">Aceria tosichella</name>
    <name type="common">wheat curl mite</name>
    <dbReference type="NCBI Taxonomy" id="561515"/>
    <lineage>
        <taxon>Eukaryota</taxon>
        <taxon>Metazoa</taxon>
        <taxon>Ecdysozoa</taxon>
        <taxon>Arthropoda</taxon>
        <taxon>Chelicerata</taxon>
        <taxon>Arachnida</taxon>
        <taxon>Acari</taxon>
        <taxon>Acariformes</taxon>
        <taxon>Trombidiformes</taxon>
        <taxon>Prostigmata</taxon>
        <taxon>Eupodina</taxon>
        <taxon>Eriophyoidea</taxon>
        <taxon>Eriophyidae</taxon>
        <taxon>Eriophyinae</taxon>
        <taxon>Aceriini</taxon>
        <taxon>Aceria</taxon>
    </lineage>
</organism>
<gene>
    <name evidence="8" type="primary">GRAMD1A</name>
    <name evidence="8" type="ORF">g.14940</name>
</gene>
<evidence type="ECO:0000313" key="8">
    <source>
        <dbReference type="EMBL" id="MDE52166.1"/>
    </source>
</evidence>
<feature type="region of interest" description="Disordered" evidence="5">
    <location>
        <begin position="195"/>
        <end position="290"/>
    </location>
</feature>
<dbReference type="GO" id="GO:0005789">
    <property type="term" value="C:endoplasmic reticulum membrane"/>
    <property type="evidence" value="ECO:0007669"/>
    <property type="project" value="UniProtKB-ARBA"/>
</dbReference>
<name>A0A6G1SNR5_9ACAR</name>
<evidence type="ECO:0000256" key="6">
    <source>
        <dbReference type="SAM" id="Phobius"/>
    </source>
</evidence>
<dbReference type="Pfam" id="PF02893">
    <property type="entry name" value="GRAM"/>
    <property type="match status" value="1"/>
</dbReference>
<evidence type="ECO:0000259" key="7">
    <source>
        <dbReference type="PROSITE" id="PS51778"/>
    </source>
</evidence>
<feature type="region of interest" description="Disordered" evidence="5">
    <location>
        <begin position="855"/>
        <end position="935"/>
    </location>
</feature>
<feature type="compositionally biased region" description="Low complexity" evidence="5">
    <location>
        <begin position="214"/>
        <end position="238"/>
    </location>
</feature>
<dbReference type="GO" id="GO:0140268">
    <property type="term" value="C:endoplasmic reticulum-plasma membrane contact site"/>
    <property type="evidence" value="ECO:0007669"/>
    <property type="project" value="TreeGrafter"/>
</dbReference>
<keyword evidence="3 6" id="KW-1133">Transmembrane helix</keyword>
<feature type="region of interest" description="Disordered" evidence="5">
    <location>
        <begin position="1"/>
        <end position="32"/>
    </location>
</feature>
<feature type="region of interest" description="Disordered" evidence="5">
    <location>
        <begin position="568"/>
        <end position="617"/>
    </location>
</feature>
<feature type="compositionally biased region" description="Low complexity" evidence="5">
    <location>
        <begin position="1029"/>
        <end position="1049"/>
    </location>
</feature>
<feature type="compositionally biased region" description="Low complexity" evidence="5">
    <location>
        <begin position="310"/>
        <end position="327"/>
    </location>
</feature>
<dbReference type="GO" id="GO:0032366">
    <property type="term" value="P:intracellular sterol transport"/>
    <property type="evidence" value="ECO:0007669"/>
    <property type="project" value="TreeGrafter"/>
</dbReference>
<feature type="compositionally biased region" description="Polar residues" evidence="5">
    <location>
        <begin position="1091"/>
        <end position="1101"/>
    </location>
</feature>
<dbReference type="SMART" id="SM00568">
    <property type="entry name" value="GRAM"/>
    <property type="match status" value="1"/>
</dbReference>
<evidence type="ECO:0000256" key="2">
    <source>
        <dbReference type="ARBA" id="ARBA00022692"/>
    </source>
</evidence>
<dbReference type="InterPro" id="IPR011993">
    <property type="entry name" value="PH-like_dom_sf"/>
</dbReference>
<dbReference type="InterPro" id="IPR051482">
    <property type="entry name" value="Cholesterol_transport"/>
</dbReference>
<feature type="compositionally biased region" description="Basic residues" evidence="5">
    <location>
        <begin position="336"/>
        <end position="346"/>
    </location>
</feature>
<feature type="transmembrane region" description="Helical" evidence="6">
    <location>
        <begin position="1152"/>
        <end position="1176"/>
    </location>
</feature>
<evidence type="ECO:0000256" key="4">
    <source>
        <dbReference type="ARBA" id="ARBA00023136"/>
    </source>
</evidence>
<comment type="subcellular location">
    <subcellularLocation>
        <location evidence="1">Membrane</location>
        <topology evidence="1">Single-pass membrane protein</topology>
    </subcellularLocation>
</comment>
<feature type="domain" description="VASt" evidence="7">
    <location>
        <begin position="616"/>
        <end position="842"/>
    </location>
</feature>
<sequence>MLTEDPLPPERDDDHPSPTLSSGRPIPPVSNKRRSSWRYLLSPSYKSRSEEFHKLFADEIPKNERLIADYSCALHREILLQGRLYVSINYLAFYSNIFSWITRLVVRMSDIRDIHKANTAKIIPNAIQIITEQGDKHVFASFIARDKSYIMIWRIWRNSNLIKERLSDQEIRRLVHMSYGKDLGLNDLEEQKISGEPMASPSCSPIEGSPADDNNNSNNNNSAHHLHHQAQFQQTKQQKPVGKLRFKSRSQSQKEVLSLIEEGQSGDDGGVPRKTTTARPSAKAHKRNKSFDLGRTISLAVPTVLATTTTTTDGTTATNTTTANTTTQKRPTERGAKKKAPKKRKQSDRVVRHLSMRLANLSSLSYHDDDDDDEDDDVYDDLVNENNENKSANVSETKSGEEGEATASEQVPRAANGNDRSPTTPSTYQRLLNETGSSTSSAVIVDTPLLLSATSGACHQANESAEQIDLDGSPLQHKRQASECNESSSAPTTDPAHTLEREQTLAAPSAGDDCATSMLGKQQAEEAGACPIESNGSLTATQTANGLELSTNSEPTVVGVPPIEAAVEAAAASQPPNEQTTASEREGMSEEMPAATMEPLPADEEETTECGCGEHQGVPIADEPFDIGVDILFSLIFTNSKFMRAHMIRRGATSASVSKWRRNGGGPGASGSGDRSNSSTLSRDSQSSQLQLQQQQDARKNSLDSLRQLNQQVGKVKSEQERQLSYSMNVNHVLAKQIKVEERQNIRMAKPGLVYVLKSQTINSGFPCSESFTVDLTYCLTRYGSPERSRMLVHGLINFIKEKHSWRLSMIKSVIEKSSMEGIKDFIGALTEGIRSYVISKRKATNTLTGAILDTTPASARNDDGGDDSRDDDDDNDDDLNDNNYNGDYDTTDHDRTRNIYDAADQDDRAGQDDRALTPTGEPPRGARGSRSLARVKSKLKERKLRTMYKYYIQTAQLDLDDEQTTSLRAVAGHTARGSSSSERRLIRNGCRAGPRSHEDVNSSSFRRRTHSSQDLRSIRRPMKLRVASGDVSDSSCSSMLSSPVSSMCDTNNENDNDSMVMMMTTTNDENDDPQHHHHHCHDSQRHLSHQRNQYLATSKTRPGASGGPAAHLAFGSTPTPEGGGGVRSLHKNETGLLAPLRSFRTASVQSLVPLTIIGLLLILVVVVFVMNALILRRLGQLESTIQIMAASGGCENGTSTRIGRRLSGADTT</sequence>
<feature type="region of interest" description="Disordered" evidence="5">
    <location>
        <begin position="652"/>
        <end position="702"/>
    </location>
</feature>
<dbReference type="InterPro" id="IPR004182">
    <property type="entry name" value="GRAM"/>
</dbReference>
<feature type="compositionally biased region" description="Acidic residues" evidence="5">
    <location>
        <begin position="368"/>
        <end position="383"/>
    </location>
</feature>
<evidence type="ECO:0000256" key="1">
    <source>
        <dbReference type="ARBA" id="ARBA00004167"/>
    </source>
</evidence>
<keyword evidence="4 6" id="KW-0472">Membrane</keyword>
<dbReference type="PANTHER" id="PTHR23319:SF4">
    <property type="entry name" value="GRAM DOMAIN CONTAINING 1B, ISOFORM E"/>
    <property type="match status" value="1"/>
</dbReference>
<dbReference type="GO" id="GO:0120015">
    <property type="term" value="F:sterol transfer activity"/>
    <property type="evidence" value="ECO:0007669"/>
    <property type="project" value="TreeGrafter"/>
</dbReference>
<evidence type="ECO:0000256" key="5">
    <source>
        <dbReference type="SAM" id="MobiDB-lite"/>
    </source>
</evidence>
<dbReference type="Gene3D" id="2.30.29.30">
    <property type="entry name" value="Pleckstrin-homology domain (PH domain)/Phosphotyrosine-binding domain (PTB)"/>
    <property type="match status" value="1"/>
</dbReference>
<feature type="region of interest" description="Disordered" evidence="5">
    <location>
        <begin position="310"/>
        <end position="439"/>
    </location>
</feature>
<protein>
    <submittedName>
        <fullName evidence="8">GRAM domain-containing protein 1A</fullName>
    </submittedName>
</protein>
<feature type="compositionally biased region" description="Low complexity" evidence="5">
    <location>
        <begin position="672"/>
        <end position="696"/>
    </location>
</feature>
<feature type="compositionally biased region" description="Acidic residues" evidence="5">
    <location>
        <begin position="869"/>
        <end position="881"/>
    </location>
</feature>
<proteinExistence type="predicted"/>
<feature type="region of interest" description="Disordered" evidence="5">
    <location>
        <begin position="1028"/>
        <end position="1131"/>
    </location>
</feature>
<dbReference type="Pfam" id="PF16016">
    <property type="entry name" value="VASt"/>
    <property type="match status" value="1"/>
</dbReference>
<feature type="region of interest" description="Disordered" evidence="5">
    <location>
        <begin position="972"/>
        <end position="1016"/>
    </location>
</feature>
<dbReference type="InterPro" id="IPR031968">
    <property type="entry name" value="VASt"/>
</dbReference>
<reference evidence="8" key="1">
    <citation type="submission" date="2018-10" db="EMBL/GenBank/DDBJ databases">
        <title>Transcriptome assembly of Aceria tosichella (Wheat curl mite) Type 2.</title>
        <authorList>
            <person name="Scully E.D."/>
            <person name="Geib S.M."/>
            <person name="Palmer N.A."/>
            <person name="Gupta A.K."/>
            <person name="Sarath G."/>
            <person name="Tatineni S."/>
        </authorList>
    </citation>
    <scope>NUCLEOTIDE SEQUENCE</scope>
    <source>
        <strain evidence="8">LincolnNE</strain>
    </source>
</reference>
<dbReference type="CDD" id="cd13220">
    <property type="entry name" value="PH-GRAM_GRAMDC"/>
    <property type="match status" value="1"/>
</dbReference>
<feature type="region of interest" description="Disordered" evidence="5">
    <location>
        <begin position="463"/>
        <end position="498"/>
    </location>
</feature>
<accession>A0A6G1SNR5</accession>
<dbReference type="AlphaFoldDB" id="A0A6G1SNR5"/>
<feature type="compositionally biased region" description="Polar residues" evidence="5">
    <location>
        <begin position="482"/>
        <end position="492"/>
    </location>
</feature>
<feature type="compositionally biased region" description="Polar residues" evidence="5">
    <location>
        <begin position="418"/>
        <end position="439"/>
    </location>
</feature>
<evidence type="ECO:0000256" key="3">
    <source>
        <dbReference type="ARBA" id="ARBA00022989"/>
    </source>
</evidence>
<dbReference type="GO" id="GO:0005886">
    <property type="term" value="C:plasma membrane"/>
    <property type="evidence" value="ECO:0007669"/>
    <property type="project" value="TreeGrafter"/>
</dbReference>
<keyword evidence="2 6" id="KW-0812">Transmembrane</keyword>
<dbReference type="GO" id="GO:0032934">
    <property type="term" value="F:sterol binding"/>
    <property type="evidence" value="ECO:0007669"/>
    <property type="project" value="TreeGrafter"/>
</dbReference>
<dbReference type="EMBL" id="GGYP01007395">
    <property type="protein sequence ID" value="MDE52166.1"/>
    <property type="molecule type" value="Transcribed_RNA"/>
</dbReference>
<feature type="compositionally biased region" description="Basic and acidic residues" evidence="5">
    <location>
        <begin position="906"/>
        <end position="916"/>
    </location>
</feature>
<dbReference type="PROSITE" id="PS51778">
    <property type="entry name" value="VAST"/>
    <property type="match status" value="1"/>
</dbReference>
<dbReference type="PANTHER" id="PTHR23319">
    <property type="entry name" value="GRAM DOMAIN CONTAINING 1B, ISOFORM E"/>
    <property type="match status" value="1"/>
</dbReference>